<comment type="similarity">
    <text evidence="1">Belongs to the VEFS (VRN2-EMF2-FIS2-SU(Z)12) family.</text>
</comment>
<organism evidence="9 10">
    <name type="scientific">Artemisia annua</name>
    <name type="common">Sweet wormwood</name>
    <dbReference type="NCBI Taxonomy" id="35608"/>
    <lineage>
        <taxon>Eukaryota</taxon>
        <taxon>Viridiplantae</taxon>
        <taxon>Streptophyta</taxon>
        <taxon>Embryophyta</taxon>
        <taxon>Tracheophyta</taxon>
        <taxon>Spermatophyta</taxon>
        <taxon>Magnoliopsida</taxon>
        <taxon>eudicotyledons</taxon>
        <taxon>Gunneridae</taxon>
        <taxon>Pentapetalae</taxon>
        <taxon>asterids</taxon>
        <taxon>campanulids</taxon>
        <taxon>Asterales</taxon>
        <taxon>Asteraceae</taxon>
        <taxon>Asteroideae</taxon>
        <taxon>Anthemideae</taxon>
        <taxon>Artemisiinae</taxon>
        <taxon>Artemisia</taxon>
    </lineage>
</organism>
<evidence type="ECO:0000256" key="1">
    <source>
        <dbReference type="ARBA" id="ARBA00007416"/>
    </source>
</evidence>
<dbReference type="OrthoDB" id="1086565at2759"/>
<feature type="compositionally biased region" description="Polar residues" evidence="7">
    <location>
        <begin position="43"/>
        <end position="59"/>
    </location>
</feature>
<dbReference type="PANTHER" id="PTHR22597">
    <property type="entry name" value="POLYCOMB GROUP PROTEIN"/>
    <property type="match status" value="1"/>
</dbReference>
<dbReference type="PANTHER" id="PTHR22597:SF0">
    <property type="entry name" value="POLYCOMB PROTEIN SUZ12"/>
    <property type="match status" value="1"/>
</dbReference>
<dbReference type="Pfam" id="PF09733">
    <property type="entry name" value="VEFS-Box"/>
    <property type="match status" value="1"/>
</dbReference>
<feature type="region of interest" description="Disordered" evidence="7">
    <location>
        <begin position="43"/>
        <end position="64"/>
    </location>
</feature>
<dbReference type="CDD" id="cd21553">
    <property type="entry name" value="VEFS-box_EMF2-like"/>
    <property type="match status" value="1"/>
</dbReference>
<evidence type="ECO:0000256" key="6">
    <source>
        <dbReference type="ARBA" id="ARBA00023163"/>
    </source>
</evidence>
<keyword evidence="2" id="KW-0479">Metal-binding</keyword>
<keyword evidence="5" id="KW-0805">Transcription regulation</keyword>
<proteinExistence type="inferred from homology"/>
<protein>
    <submittedName>
        <fullName evidence="9">Polycomb protein, VEFS-Box</fullName>
    </submittedName>
</protein>
<evidence type="ECO:0000313" key="9">
    <source>
        <dbReference type="EMBL" id="PWA36676.1"/>
    </source>
</evidence>
<dbReference type="GO" id="GO:0005634">
    <property type="term" value="C:nucleus"/>
    <property type="evidence" value="ECO:0007669"/>
    <property type="project" value="TreeGrafter"/>
</dbReference>
<dbReference type="InterPro" id="IPR019135">
    <property type="entry name" value="Polycomb_protein_VEFS-Box"/>
</dbReference>
<dbReference type="EMBL" id="PKPP01017824">
    <property type="protein sequence ID" value="PWA36676.1"/>
    <property type="molecule type" value="Genomic_DNA"/>
</dbReference>
<keyword evidence="6" id="KW-0804">Transcription</keyword>
<keyword evidence="3" id="KW-0863">Zinc-finger</keyword>
<dbReference type="AlphaFoldDB" id="A0A2U1KIU0"/>
<keyword evidence="10" id="KW-1185">Reference proteome</keyword>
<dbReference type="GO" id="GO:0031490">
    <property type="term" value="F:chromatin DNA binding"/>
    <property type="evidence" value="ECO:0007669"/>
    <property type="project" value="TreeGrafter"/>
</dbReference>
<dbReference type="STRING" id="35608.A0A2U1KIU0"/>
<dbReference type="GO" id="GO:0008270">
    <property type="term" value="F:zinc ion binding"/>
    <property type="evidence" value="ECO:0007669"/>
    <property type="project" value="UniProtKB-KW"/>
</dbReference>
<reference evidence="9 10" key="1">
    <citation type="journal article" date="2018" name="Mol. Plant">
        <title>The genome of Artemisia annua provides insight into the evolution of Asteraceae family and artemisinin biosynthesis.</title>
        <authorList>
            <person name="Shen Q."/>
            <person name="Zhang L."/>
            <person name="Liao Z."/>
            <person name="Wang S."/>
            <person name="Yan T."/>
            <person name="Shi P."/>
            <person name="Liu M."/>
            <person name="Fu X."/>
            <person name="Pan Q."/>
            <person name="Wang Y."/>
            <person name="Lv Z."/>
            <person name="Lu X."/>
            <person name="Zhang F."/>
            <person name="Jiang W."/>
            <person name="Ma Y."/>
            <person name="Chen M."/>
            <person name="Hao X."/>
            <person name="Li L."/>
            <person name="Tang Y."/>
            <person name="Lv G."/>
            <person name="Zhou Y."/>
            <person name="Sun X."/>
            <person name="Brodelius P.E."/>
            <person name="Rose J.K.C."/>
            <person name="Tang K."/>
        </authorList>
    </citation>
    <scope>NUCLEOTIDE SEQUENCE [LARGE SCALE GENOMIC DNA]</scope>
    <source>
        <strain evidence="10">cv. Huhao1</strain>
        <tissue evidence="9">Leaf</tissue>
    </source>
</reference>
<evidence type="ECO:0000256" key="5">
    <source>
        <dbReference type="ARBA" id="ARBA00023015"/>
    </source>
</evidence>
<feature type="domain" description="Polycomb protein VEFS-Box" evidence="8">
    <location>
        <begin position="174"/>
        <end position="244"/>
    </location>
</feature>
<evidence type="ECO:0000259" key="8">
    <source>
        <dbReference type="Pfam" id="PF09733"/>
    </source>
</evidence>
<evidence type="ECO:0000256" key="3">
    <source>
        <dbReference type="ARBA" id="ARBA00022771"/>
    </source>
</evidence>
<evidence type="ECO:0000313" key="10">
    <source>
        <dbReference type="Proteomes" id="UP000245207"/>
    </source>
</evidence>
<gene>
    <name evidence="9" type="ORF">CTI12_AA597390</name>
</gene>
<evidence type="ECO:0000256" key="7">
    <source>
        <dbReference type="SAM" id="MobiDB-lite"/>
    </source>
</evidence>
<name>A0A2U1KIU0_ARTAN</name>
<evidence type="ECO:0000256" key="2">
    <source>
        <dbReference type="ARBA" id="ARBA00022723"/>
    </source>
</evidence>
<evidence type="ECO:0000256" key="4">
    <source>
        <dbReference type="ARBA" id="ARBA00022833"/>
    </source>
</evidence>
<dbReference type="Proteomes" id="UP000245207">
    <property type="component" value="Unassembled WGS sequence"/>
</dbReference>
<sequence length="282" mass="31362">MDVIPYNSRRGVRSRRSAVDQSQIANHVGQLVVASDMPATLSSTNAAGAQSAPGSNNVGPSEILLREPPHPTKYVLCGLCFLITTEHCCKSGSFFTHAELRVSANRFVKRRLFPICTNAAGAQSAPGSNNVGPSEILLREPPHPTKYVLCGLCFLITSSRTLLQKRQFFHSRGAQKLNALVGVTDQDKHFMHLWDSFTRKQRVVAVGHIPWECKAFLTEHGKDLVGTPLLTWYLFPFMYFNGNESLNQNFDLIVVNCVYNNSTLHAYDNGTLFNSQLLEIHD</sequence>
<comment type="caution">
    <text evidence="9">The sequence shown here is derived from an EMBL/GenBank/DDBJ whole genome shotgun (WGS) entry which is preliminary data.</text>
</comment>
<accession>A0A2U1KIU0</accession>
<keyword evidence="4" id="KW-0862">Zinc</keyword>